<accession>A0A9D4UYZ1</accession>
<keyword evidence="2" id="KW-1185">Reference proteome</keyword>
<dbReference type="AlphaFoldDB" id="A0A9D4UYZ1"/>
<sequence>MKRRGESSSSHSQRDVDAYKPNIKAKQLFIRNLGKEMGRLSAIVEYMKPVQSGIENGRNVLILSTISKSVMVLSSTFLVEPRGDQRVVKNPNWLMDHGLIGKPKHGFKASRLA</sequence>
<dbReference type="EMBL" id="JABFUD020000008">
    <property type="protein sequence ID" value="KAI5076710.1"/>
    <property type="molecule type" value="Genomic_DNA"/>
</dbReference>
<proteinExistence type="predicted"/>
<name>A0A9D4UYZ1_ADICA</name>
<dbReference type="Proteomes" id="UP000886520">
    <property type="component" value="Chromosome 8"/>
</dbReference>
<gene>
    <name evidence="1" type="ORF">GOP47_0008775</name>
</gene>
<evidence type="ECO:0000313" key="2">
    <source>
        <dbReference type="Proteomes" id="UP000886520"/>
    </source>
</evidence>
<organism evidence="1 2">
    <name type="scientific">Adiantum capillus-veneris</name>
    <name type="common">Maidenhair fern</name>
    <dbReference type="NCBI Taxonomy" id="13818"/>
    <lineage>
        <taxon>Eukaryota</taxon>
        <taxon>Viridiplantae</taxon>
        <taxon>Streptophyta</taxon>
        <taxon>Embryophyta</taxon>
        <taxon>Tracheophyta</taxon>
        <taxon>Polypodiopsida</taxon>
        <taxon>Polypodiidae</taxon>
        <taxon>Polypodiales</taxon>
        <taxon>Pteridineae</taxon>
        <taxon>Pteridaceae</taxon>
        <taxon>Vittarioideae</taxon>
        <taxon>Adiantum</taxon>
    </lineage>
</organism>
<reference evidence="1" key="1">
    <citation type="submission" date="2021-01" db="EMBL/GenBank/DDBJ databases">
        <title>Adiantum capillus-veneris genome.</title>
        <authorList>
            <person name="Fang Y."/>
            <person name="Liao Q."/>
        </authorList>
    </citation>
    <scope>NUCLEOTIDE SEQUENCE</scope>
    <source>
        <strain evidence="1">H3</strain>
        <tissue evidence="1">Leaf</tissue>
    </source>
</reference>
<comment type="caution">
    <text evidence="1">The sequence shown here is derived from an EMBL/GenBank/DDBJ whole genome shotgun (WGS) entry which is preliminary data.</text>
</comment>
<protein>
    <submittedName>
        <fullName evidence="1">Uncharacterized protein</fullName>
    </submittedName>
</protein>
<evidence type="ECO:0000313" key="1">
    <source>
        <dbReference type="EMBL" id="KAI5076710.1"/>
    </source>
</evidence>